<dbReference type="InterPro" id="IPR000084">
    <property type="entry name" value="PE-PGRS_N"/>
</dbReference>
<dbReference type="RefSeq" id="WP_380719968.1">
    <property type="nucleotide sequence ID" value="NZ_JBHTLK010000011.1"/>
</dbReference>
<protein>
    <submittedName>
        <fullName evidence="2">PE domain-containing protein</fullName>
    </submittedName>
</protein>
<feature type="domain" description="PE" evidence="1">
    <location>
        <begin position="35"/>
        <end position="87"/>
    </location>
</feature>
<dbReference type="EMBL" id="JBHTLK010000011">
    <property type="protein sequence ID" value="MFD1146333.1"/>
    <property type="molecule type" value="Genomic_DNA"/>
</dbReference>
<proteinExistence type="predicted"/>
<gene>
    <name evidence="2" type="ORF">ACFQ3T_04280</name>
</gene>
<evidence type="ECO:0000259" key="1">
    <source>
        <dbReference type="Pfam" id="PF00934"/>
    </source>
</evidence>
<reference evidence="3" key="1">
    <citation type="journal article" date="2019" name="Int. J. Syst. Evol. Microbiol.">
        <title>The Global Catalogue of Microorganisms (GCM) 10K type strain sequencing project: providing services to taxonomists for standard genome sequencing and annotation.</title>
        <authorList>
            <consortium name="The Broad Institute Genomics Platform"/>
            <consortium name="The Broad Institute Genome Sequencing Center for Infectious Disease"/>
            <person name="Wu L."/>
            <person name="Ma J."/>
        </authorList>
    </citation>
    <scope>NUCLEOTIDE SEQUENCE [LARGE SCALE GENOMIC DNA]</scope>
    <source>
        <strain evidence="3">CCUG 60214</strain>
    </source>
</reference>
<evidence type="ECO:0000313" key="3">
    <source>
        <dbReference type="Proteomes" id="UP001597168"/>
    </source>
</evidence>
<evidence type="ECO:0000313" key="2">
    <source>
        <dbReference type="EMBL" id="MFD1146333.1"/>
    </source>
</evidence>
<accession>A0ABW3QET5</accession>
<dbReference type="Pfam" id="PF00934">
    <property type="entry name" value="PE"/>
    <property type="match status" value="1"/>
</dbReference>
<organism evidence="2 3">
    <name type="scientific">Saccharothrix hoggarensis</name>
    <dbReference type="NCBI Taxonomy" id="913853"/>
    <lineage>
        <taxon>Bacteria</taxon>
        <taxon>Bacillati</taxon>
        <taxon>Actinomycetota</taxon>
        <taxon>Actinomycetes</taxon>
        <taxon>Pseudonocardiales</taxon>
        <taxon>Pseudonocardiaceae</taxon>
        <taxon>Saccharothrix</taxon>
    </lineage>
</organism>
<keyword evidence="3" id="KW-1185">Reference proteome</keyword>
<dbReference type="Proteomes" id="UP001597168">
    <property type="component" value="Unassembled WGS sequence"/>
</dbReference>
<sequence length="101" mass="11363">MEPEKVLDLIRRYEDVRNDVLDFLDAHRDSLFGRPLADDEISADAAKVFTDHSTLALDVTNKFLAELNANIEQLLAAARTYGLVEDGNTEAIHKIHEVADR</sequence>
<comment type="caution">
    <text evidence="2">The sequence shown here is derived from an EMBL/GenBank/DDBJ whole genome shotgun (WGS) entry which is preliminary data.</text>
</comment>
<name>A0ABW3QET5_9PSEU</name>